<evidence type="ECO:0000313" key="2">
    <source>
        <dbReference type="Proteomes" id="UP001345963"/>
    </source>
</evidence>
<gene>
    <name evidence="1" type="ORF">ATANTOWER_029894</name>
</gene>
<name>A0ABU7C104_9TELE</name>
<comment type="caution">
    <text evidence="1">The sequence shown here is derived from an EMBL/GenBank/DDBJ whole genome shotgun (WGS) entry which is preliminary data.</text>
</comment>
<protein>
    <submittedName>
        <fullName evidence="1">Uncharacterized protein</fullName>
    </submittedName>
</protein>
<accession>A0ABU7C104</accession>
<proteinExistence type="predicted"/>
<dbReference type="Proteomes" id="UP001345963">
    <property type="component" value="Unassembled WGS sequence"/>
</dbReference>
<evidence type="ECO:0000313" key="1">
    <source>
        <dbReference type="EMBL" id="MED6256592.1"/>
    </source>
</evidence>
<organism evidence="1 2">
    <name type="scientific">Ataeniobius toweri</name>
    <dbReference type="NCBI Taxonomy" id="208326"/>
    <lineage>
        <taxon>Eukaryota</taxon>
        <taxon>Metazoa</taxon>
        <taxon>Chordata</taxon>
        <taxon>Craniata</taxon>
        <taxon>Vertebrata</taxon>
        <taxon>Euteleostomi</taxon>
        <taxon>Actinopterygii</taxon>
        <taxon>Neopterygii</taxon>
        <taxon>Teleostei</taxon>
        <taxon>Neoteleostei</taxon>
        <taxon>Acanthomorphata</taxon>
        <taxon>Ovalentaria</taxon>
        <taxon>Atherinomorphae</taxon>
        <taxon>Cyprinodontiformes</taxon>
        <taxon>Goodeidae</taxon>
        <taxon>Ataeniobius</taxon>
    </lineage>
</organism>
<dbReference type="EMBL" id="JAHUTI010076709">
    <property type="protein sequence ID" value="MED6256592.1"/>
    <property type="molecule type" value="Genomic_DNA"/>
</dbReference>
<keyword evidence="2" id="KW-1185">Reference proteome</keyword>
<sequence>MKDKQNHLQQLNPIMGAPVAIQLLLTYLILPPSDYDSEVFTGGLIAGSSVSQLDDTFPVFLSTEGLINVAVSTSTPVLGDCVDHIVISSDYVHYGHSQRSSWMTLFQFSL</sequence>
<reference evidence="1 2" key="1">
    <citation type="submission" date="2021-07" db="EMBL/GenBank/DDBJ databases">
        <authorList>
            <person name="Palmer J.M."/>
        </authorList>
    </citation>
    <scope>NUCLEOTIDE SEQUENCE [LARGE SCALE GENOMIC DNA]</scope>
    <source>
        <strain evidence="1 2">AT_MEX2019</strain>
        <tissue evidence="1">Muscle</tissue>
    </source>
</reference>